<dbReference type="PROSITE" id="PS50096">
    <property type="entry name" value="IQ"/>
    <property type="match status" value="4"/>
</dbReference>
<keyword evidence="8" id="KW-0844">Vision</keyword>
<dbReference type="SUPFAM" id="SSF56112">
    <property type="entry name" value="Protein kinase-like (PK-like)"/>
    <property type="match status" value="1"/>
</dbReference>
<gene>
    <name evidence="13" type="ORF">ACHAWU_003664</name>
</gene>
<keyword evidence="4 9" id="KW-0067">ATP-binding</keyword>
<evidence type="ECO:0000313" key="14">
    <source>
        <dbReference type="Proteomes" id="UP001530293"/>
    </source>
</evidence>
<feature type="region of interest" description="Disordered" evidence="10">
    <location>
        <begin position="227"/>
        <end position="261"/>
    </location>
</feature>
<dbReference type="Gene3D" id="1.10.510.10">
    <property type="entry name" value="Transferase(Phosphotransferase) domain 1"/>
    <property type="match status" value="1"/>
</dbReference>
<keyword evidence="7 9" id="KW-0009">Actin-binding</keyword>
<dbReference type="PANTHER" id="PTHR13140:SF845">
    <property type="entry name" value="MYOSIN-LIKE PROTEIN"/>
    <property type="match status" value="1"/>
</dbReference>
<evidence type="ECO:0000256" key="5">
    <source>
        <dbReference type="ARBA" id="ARBA00023123"/>
    </source>
</evidence>
<dbReference type="InterPro" id="IPR027417">
    <property type="entry name" value="P-loop_NTPase"/>
</dbReference>
<dbReference type="Pfam" id="PF00069">
    <property type="entry name" value="Pkinase"/>
    <property type="match status" value="1"/>
</dbReference>
<evidence type="ECO:0000313" key="13">
    <source>
        <dbReference type="EMBL" id="KAL3760756.1"/>
    </source>
</evidence>
<keyword evidence="3 9" id="KW-0547">Nucleotide-binding</keyword>
<dbReference type="InterPro" id="IPR001609">
    <property type="entry name" value="Myosin_head_motor_dom-like"/>
</dbReference>
<dbReference type="InterPro" id="IPR011009">
    <property type="entry name" value="Kinase-like_dom_sf"/>
</dbReference>
<dbReference type="InterPro" id="IPR000048">
    <property type="entry name" value="IQ_motif_EF-hand-BS"/>
</dbReference>
<dbReference type="SMART" id="SM00248">
    <property type="entry name" value="ANK"/>
    <property type="match status" value="7"/>
</dbReference>
<comment type="caution">
    <text evidence="13">The sequence shown here is derived from an EMBL/GenBank/DDBJ whole genome shotgun (WGS) entry which is preliminary data.</text>
</comment>
<evidence type="ECO:0000256" key="2">
    <source>
        <dbReference type="ARBA" id="ARBA00022606"/>
    </source>
</evidence>
<dbReference type="PRINTS" id="PR00193">
    <property type="entry name" value="MYOSINHEAVY"/>
</dbReference>
<dbReference type="Gene3D" id="1.25.40.20">
    <property type="entry name" value="Ankyrin repeat-containing domain"/>
    <property type="match status" value="2"/>
</dbReference>
<feature type="region of interest" description="Disordered" evidence="10">
    <location>
        <begin position="966"/>
        <end position="987"/>
    </location>
</feature>
<keyword evidence="5 9" id="KW-0518">Myosin</keyword>
<dbReference type="SUPFAM" id="SSF48403">
    <property type="entry name" value="Ankyrin repeat"/>
    <property type="match status" value="1"/>
</dbReference>
<proteinExistence type="inferred from homology"/>
<dbReference type="SMART" id="SM00242">
    <property type="entry name" value="MYSc"/>
    <property type="match status" value="1"/>
</dbReference>
<dbReference type="PROSITE" id="PS50011">
    <property type="entry name" value="PROTEIN_KINASE_DOM"/>
    <property type="match status" value="1"/>
</dbReference>
<dbReference type="Gene3D" id="1.20.120.720">
    <property type="entry name" value="Myosin VI head, motor domain, U50 subdomain"/>
    <property type="match status" value="1"/>
</dbReference>
<evidence type="ECO:0000256" key="10">
    <source>
        <dbReference type="SAM" id="MobiDB-lite"/>
    </source>
</evidence>
<dbReference type="Pfam" id="PF00063">
    <property type="entry name" value="Myosin_head"/>
    <property type="match status" value="2"/>
</dbReference>
<name>A0ABD3M9P1_9STRA</name>
<feature type="domain" description="Protein kinase" evidence="11">
    <location>
        <begin position="1635"/>
        <end position="1929"/>
    </location>
</feature>
<feature type="domain" description="Myosin motor" evidence="12">
    <location>
        <begin position="156"/>
        <end position="1034"/>
    </location>
</feature>
<dbReference type="GO" id="GO:0005524">
    <property type="term" value="F:ATP binding"/>
    <property type="evidence" value="ECO:0007669"/>
    <property type="project" value="UniProtKB-UniRule"/>
</dbReference>
<dbReference type="InterPro" id="IPR002110">
    <property type="entry name" value="Ankyrin_rpt"/>
</dbReference>
<evidence type="ECO:0000259" key="11">
    <source>
        <dbReference type="PROSITE" id="PS50011"/>
    </source>
</evidence>
<reference evidence="13 14" key="1">
    <citation type="submission" date="2024-10" db="EMBL/GenBank/DDBJ databases">
        <title>Updated reference genomes for cyclostephanoid diatoms.</title>
        <authorList>
            <person name="Roberts W.R."/>
            <person name="Alverson A.J."/>
        </authorList>
    </citation>
    <scope>NUCLEOTIDE SEQUENCE [LARGE SCALE GENOMIC DNA]</scope>
    <source>
        <strain evidence="13 14">AJA232-27</strain>
    </source>
</reference>
<evidence type="ECO:0000256" key="6">
    <source>
        <dbReference type="ARBA" id="ARBA00023175"/>
    </source>
</evidence>
<feature type="region of interest" description="Disordered" evidence="10">
    <location>
        <begin position="283"/>
        <end position="305"/>
    </location>
</feature>
<evidence type="ECO:0000256" key="9">
    <source>
        <dbReference type="PROSITE-ProRule" id="PRU00782"/>
    </source>
</evidence>
<dbReference type="Pfam" id="PF00612">
    <property type="entry name" value="IQ"/>
    <property type="match status" value="1"/>
</dbReference>
<comment type="similarity">
    <text evidence="9">Belongs to the TRAFAC class myosin-kinesin ATPase superfamily. Myosin family.</text>
</comment>
<dbReference type="SMART" id="SM00015">
    <property type="entry name" value="IQ"/>
    <property type="match status" value="3"/>
</dbReference>
<comment type="similarity">
    <text evidence="1">In the C-terminal section; belongs to the TRAFAC class myosin-kinesin ATPase superfamily. Myosin family.</text>
</comment>
<dbReference type="SUPFAM" id="SSF52540">
    <property type="entry name" value="P-loop containing nucleoside triphosphate hydrolases"/>
    <property type="match status" value="1"/>
</dbReference>
<feature type="region of interest" description="Actin-binding" evidence="9">
    <location>
        <begin position="806"/>
        <end position="828"/>
    </location>
</feature>
<evidence type="ECO:0000256" key="4">
    <source>
        <dbReference type="ARBA" id="ARBA00022840"/>
    </source>
</evidence>
<dbReference type="InterPro" id="IPR000719">
    <property type="entry name" value="Prot_kinase_dom"/>
</dbReference>
<evidence type="ECO:0000256" key="8">
    <source>
        <dbReference type="ARBA" id="ARBA00023305"/>
    </source>
</evidence>
<dbReference type="GO" id="GO:0003779">
    <property type="term" value="F:actin binding"/>
    <property type="evidence" value="ECO:0007669"/>
    <property type="project" value="UniProtKB-KW"/>
</dbReference>
<keyword evidence="14" id="KW-1185">Reference proteome</keyword>
<dbReference type="InterPro" id="IPR036770">
    <property type="entry name" value="Ankyrin_rpt-contain_sf"/>
</dbReference>
<dbReference type="CDD" id="cd00124">
    <property type="entry name" value="MYSc"/>
    <property type="match status" value="1"/>
</dbReference>
<feature type="compositionally biased region" description="Polar residues" evidence="10">
    <location>
        <begin position="243"/>
        <end position="255"/>
    </location>
</feature>
<dbReference type="EMBL" id="JALLBG020000172">
    <property type="protein sequence ID" value="KAL3760756.1"/>
    <property type="molecule type" value="Genomic_DNA"/>
</dbReference>
<dbReference type="Proteomes" id="UP001530293">
    <property type="component" value="Unassembled WGS sequence"/>
</dbReference>
<sequence>MEVGAHVWLRSPSSEWGWVPARIADREETTSSKAKSSGINNSSKAMVKLTLTNDSGIIHTPTMMMMSSSASSFQFNGEQQRHHESLNNANTNELNYFTNIPPFEREIFVDAATLANADHPDIKLRNLPSSYQLTGGDPEASVISSPSTKLDTSVVGGVHDLIGLTHLHEPAILHALRLRYDADIIYTSTGPILIAVNPFQRMDHLYSSEVMERYRLQGEGITATSSSITSATPFKNGNHKSKVNGSSNNAATNGTKLPPHVYKTADDAYRSMKRGLENSMLMQKSSSMQKKTATTSTTSFSPSDQSILVSGESGAGKTVTTKIVLNYFAMLSKQIGGQQQQQQIMNSPRGEEGEMCIEQQVLQSNTILEAFGNARTLRNDNSSRFGKYIDIRFTASGKLSGAKIETYLLEKVRLIHPSAGERNYHIFYQFLEAATVEERIQLGLDKLNMRDFKLLNGTGTYDRRDGVVDGEMHLEMLDAMFTIGFTSETITSLLRLIMAILHCGNITFTATHQSDAHGMSDACSMDKTHSAVTAAKLLGVNLDDLEYALTYRAIRAGNEVVHSPLDKVSSDKACEALMKATYGAVFDFIVTKINESISNQHRGTNKFGYATEEGSASIGVLDIFGFETFETNSFEQICINYTNEALQQQFNKYVFKLEQDEYEREGILWKFISFPDNQDVLDLIDRKHTGILALLDEQCIVPRSDDQKFTRYLYAKCDEHARFSATSAQRVGYKFSIEHYAGPVEYSTDNWLEKNKDQLPASSADLLSASNFDLLAQIRKFIRTEDREGRGSVATKSVGAQFSAQLAQLRSRIDTTAPHYIRCLKPNDDLVPDSFDPKMIVDQLRCGGVLEAVRVSRAGYPTRYPHNVFKARYYILGDAMDMKPVSPIKRWGRGSSMSKEDSEVKRLVSKIAFDIWEADHQALLAALEEDDIPFVDRSKNLAQNNASYINGHMNLVAVSTAITPPDQRKQRAYAKKRRDTETSYSTSGIARPETAEEFLSLDFSSRCAIAGLQLGKTKVFLRREAFDRVEALRSQKFGRSATAIQKIVRGVQARRFYRLFKNEVSVAAITIQRAYRAYVDRLFYLEMKEILIPATIKIQAIIRGANTRTWYFSMLYSVMRVQALVRGFQARARLARMMKEKYDPVASPSQSSFVGNITFDEQSVEHRLVPAKKCQAVVEVTSKWVQLRSLVSDEKWAAVESMLDQNPELAEEVDPTNGEMLLHMMCCHPSVWTLLVDMVLVLYPKALLHKDQIGALPLHHAAAHNNTAALEIVHSAYKEGVNNVDNSGRQAIHVAAEFDAAEAVKFLLAKAPEGAYTMIHRPSLESGGGLPLHVACRHHSNMSIITSLLAENFSSAKRADENGDLPLHLLLRNGEAVDQVTVKTLLTCFASAISRTDKNGDLPLSIAIKSACNSNVLNYLLVQYPEACKLRDGNGHSNLHLAFEHGADDRVILGLLNHAPELATLVDKETGMLPIQVATEHEHSHFIVHHLLKQDLPIDTKEKVKAKDQDHKYSWNHIVSNTDDMYYPVVSKILQQCTQPQVLALAHVEGPDGRIALSSATPVCKHELRVMLRLFNTLEVVNQRPAFSNPESDTQIFYALRYDPPKHNNGQWSLVHEDNKKDGDFLEEWDDASHVSGLSRISSRSSHSLSSKTSQVSINEKLKEIKKEKGQQVIAKLTSRSDIVERELKVRKDYNLSRHYVPAVISVHHTVQHAAYSEAMAEPGYCITMEGADTTAENLMLDMRKYGKSFSTKILKRIGISLLHLHEHGLVHGDFGTHNVGKFGNRWKLLGVGGSKAIGSPTDPRRGFYHPPEAVVVESKRAPLGKKEIVAKVVSIHARPSHDIWAFGVVMYEAICGVPLSPYACRGKRAMSAGELSKIGKWDEASLGRALRHVDPEDQHALYILRKLLHYNVNERYRTLREALEHPFFSGSADDRILRRREDIDDRNVKNSIRSQIAKDEMAKNGRSLDLENSNNGLPFNSRKVKGCDESVLSGKSRASIMSFSDKVFGLRERMRGRHHI</sequence>
<dbReference type="Gene3D" id="1.10.10.820">
    <property type="match status" value="1"/>
</dbReference>
<dbReference type="GO" id="GO:0016459">
    <property type="term" value="C:myosin complex"/>
    <property type="evidence" value="ECO:0007669"/>
    <property type="project" value="UniProtKB-KW"/>
</dbReference>
<evidence type="ECO:0000256" key="1">
    <source>
        <dbReference type="ARBA" id="ARBA00006998"/>
    </source>
</evidence>
<evidence type="ECO:0000256" key="7">
    <source>
        <dbReference type="ARBA" id="ARBA00023203"/>
    </source>
</evidence>
<protein>
    <submittedName>
        <fullName evidence="13">Uncharacterized protein</fullName>
    </submittedName>
</protein>
<dbReference type="Gene3D" id="1.20.5.190">
    <property type="match status" value="2"/>
</dbReference>
<dbReference type="Gene3D" id="6.20.240.20">
    <property type="match status" value="1"/>
</dbReference>
<dbReference type="Gene3D" id="3.40.850.10">
    <property type="entry name" value="Kinesin motor domain"/>
    <property type="match status" value="1"/>
</dbReference>
<feature type="binding site" evidence="9">
    <location>
        <begin position="311"/>
        <end position="318"/>
    </location>
    <ligand>
        <name>ATP</name>
        <dbReference type="ChEBI" id="CHEBI:30616"/>
    </ligand>
</feature>
<dbReference type="PROSITE" id="PS51456">
    <property type="entry name" value="MYOSIN_MOTOR"/>
    <property type="match status" value="1"/>
</dbReference>
<organism evidence="13 14">
    <name type="scientific">Discostella pseudostelligera</name>
    <dbReference type="NCBI Taxonomy" id="259834"/>
    <lineage>
        <taxon>Eukaryota</taxon>
        <taxon>Sar</taxon>
        <taxon>Stramenopiles</taxon>
        <taxon>Ochrophyta</taxon>
        <taxon>Bacillariophyta</taxon>
        <taxon>Coscinodiscophyceae</taxon>
        <taxon>Thalassiosirophycidae</taxon>
        <taxon>Stephanodiscales</taxon>
        <taxon>Stephanodiscaceae</taxon>
        <taxon>Discostella</taxon>
    </lineage>
</organism>
<evidence type="ECO:0000256" key="3">
    <source>
        <dbReference type="ARBA" id="ARBA00022741"/>
    </source>
</evidence>
<dbReference type="InterPro" id="IPR036961">
    <property type="entry name" value="Kinesin_motor_dom_sf"/>
</dbReference>
<keyword evidence="2" id="KW-0716">Sensory transduction</keyword>
<dbReference type="GO" id="GO:0003774">
    <property type="term" value="F:cytoskeletal motor activity"/>
    <property type="evidence" value="ECO:0007669"/>
    <property type="project" value="UniProtKB-UniRule"/>
</dbReference>
<dbReference type="Pfam" id="PF12796">
    <property type="entry name" value="Ank_2"/>
    <property type="match status" value="2"/>
</dbReference>
<dbReference type="SMART" id="SM00220">
    <property type="entry name" value="S_TKc"/>
    <property type="match status" value="1"/>
</dbReference>
<keyword evidence="6 9" id="KW-0505">Motor protein</keyword>
<evidence type="ECO:0000259" key="12">
    <source>
        <dbReference type="PROSITE" id="PS51456"/>
    </source>
</evidence>
<dbReference type="Gene3D" id="1.20.58.530">
    <property type="match status" value="1"/>
</dbReference>
<accession>A0ABD3M9P1</accession>
<dbReference type="PANTHER" id="PTHR13140">
    <property type="entry name" value="MYOSIN"/>
    <property type="match status" value="1"/>
</dbReference>